<protein>
    <recommendedName>
        <fullName evidence="2">Rap1a immunity protein domain-containing protein</fullName>
    </recommendedName>
</protein>
<dbReference type="EMBL" id="JAHXZN010000007">
    <property type="protein sequence ID" value="MBW6532436.1"/>
    <property type="molecule type" value="Genomic_DNA"/>
</dbReference>
<feature type="region of interest" description="Disordered" evidence="1">
    <location>
        <begin position="101"/>
        <end position="121"/>
    </location>
</feature>
<dbReference type="InterPro" id="IPR041238">
    <property type="entry name" value="Rap1a"/>
</dbReference>
<keyword evidence="4" id="KW-1185">Reference proteome</keyword>
<feature type="compositionally biased region" description="Basic residues" evidence="1">
    <location>
        <begin position="110"/>
        <end position="121"/>
    </location>
</feature>
<organism evidence="3 4">
    <name type="scientific">Sphingomonas citri</name>
    <dbReference type="NCBI Taxonomy" id="2862499"/>
    <lineage>
        <taxon>Bacteria</taxon>
        <taxon>Pseudomonadati</taxon>
        <taxon>Pseudomonadota</taxon>
        <taxon>Alphaproteobacteria</taxon>
        <taxon>Sphingomonadales</taxon>
        <taxon>Sphingomonadaceae</taxon>
        <taxon>Sphingomonas</taxon>
    </lineage>
</organism>
<evidence type="ECO:0000313" key="4">
    <source>
        <dbReference type="Proteomes" id="UP000759103"/>
    </source>
</evidence>
<sequence length="121" mass="12891">MLLAALLAAADRPVVVSSLTTPQLVELCRGKDDDPTADFCTGYMLAAFDALSSARQICPAPDRSSNVAVTAAARKYLRKQGKKSSAAPAFVVRQGLKEAFPCKAAPKPKSTSKAKPTRKRR</sequence>
<dbReference type="Proteomes" id="UP000759103">
    <property type="component" value="Unassembled WGS sequence"/>
</dbReference>
<dbReference type="Pfam" id="PF18602">
    <property type="entry name" value="Rap1a"/>
    <property type="match status" value="1"/>
</dbReference>
<name>A0ABS7BS86_9SPHN</name>
<feature type="domain" description="Rap1a immunity protein" evidence="2">
    <location>
        <begin position="21"/>
        <end position="102"/>
    </location>
</feature>
<gene>
    <name evidence="3" type="ORF">KZ820_16975</name>
</gene>
<evidence type="ECO:0000313" key="3">
    <source>
        <dbReference type="EMBL" id="MBW6532436.1"/>
    </source>
</evidence>
<evidence type="ECO:0000259" key="2">
    <source>
        <dbReference type="Pfam" id="PF18602"/>
    </source>
</evidence>
<comment type="caution">
    <text evidence="3">The sequence shown here is derived from an EMBL/GenBank/DDBJ whole genome shotgun (WGS) entry which is preliminary data.</text>
</comment>
<proteinExistence type="predicted"/>
<evidence type="ECO:0000256" key="1">
    <source>
        <dbReference type="SAM" id="MobiDB-lite"/>
    </source>
</evidence>
<accession>A0ABS7BS86</accession>
<dbReference type="Gene3D" id="1.10.890.40">
    <property type="match status" value="1"/>
</dbReference>
<reference evidence="3 4" key="1">
    <citation type="submission" date="2021-07" db="EMBL/GenBank/DDBJ databases">
        <title>Sphingomonas sp.</title>
        <authorList>
            <person name="Feng G."/>
            <person name="Li J."/>
            <person name="Pan M."/>
        </authorList>
    </citation>
    <scope>NUCLEOTIDE SEQUENCE [LARGE SCALE GENOMIC DNA]</scope>
    <source>
        <strain evidence="3 4">RRHST34</strain>
    </source>
</reference>